<organism evidence="3 4">
    <name type="scientific">Paralvinella palmiformis</name>
    <dbReference type="NCBI Taxonomy" id="53620"/>
    <lineage>
        <taxon>Eukaryota</taxon>
        <taxon>Metazoa</taxon>
        <taxon>Spiralia</taxon>
        <taxon>Lophotrochozoa</taxon>
        <taxon>Annelida</taxon>
        <taxon>Polychaeta</taxon>
        <taxon>Sedentaria</taxon>
        <taxon>Canalipalpata</taxon>
        <taxon>Terebellida</taxon>
        <taxon>Terebelliformia</taxon>
        <taxon>Alvinellidae</taxon>
        <taxon>Paralvinella</taxon>
    </lineage>
</organism>
<dbReference type="CDD" id="cd23024">
    <property type="entry name" value="zf-HIT_ZNHIT2-3"/>
    <property type="match status" value="1"/>
</dbReference>
<dbReference type="PROSITE" id="PS51083">
    <property type="entry name" value="ZF_HIT"/>
    <property type="match status" value="1"/>
</dbReference>
<dbReference type="Pfam" id="PF04438">
    <property type="entry name" value="zf-HIT"/>
    <property type="match status" value="1"/>
</dbReference>
<keyword evidence="4" id="KW-1185">Reference proteome</keyword>
<dbReference type="PANTHER" id="PTHR15555:SF0">
    <property type="entry name" value="ZINC FINGER HIT DOMAIN-CONTAINING PROTEIN 2"/>
    <property type="match status" value="1"/>
</dbReference>
<sequence>FGNGSQEVLVKILFNNIIIMAAADDENMLDSNKEEMCKFCLKEKSQYTCPRCNVRYCSLVCYKCVAHAQCSEGFYRDCFMEGLKDMKSPEDKAKVLQMLKRVAEEQSPLDSDDEDDDLEERMVGLDLDKDSDIIWSQLTSRERSEFRSMIQDGRIGELVSFWQPWWVETEKPGLVQEVTSVEGDSLVMKTIPSTVTDIPDIHSLLSSKSPAESLRYSVINIIYGYAYISRLYNGDYAEYPDQCVQAKSLYISRQFTVAIISDVQQIIHGPGPCDQMYYVAAALSELHRLFTRAVKMFTEASRKKSIKDSHSAMIEHVQPRDELRQLKHQCFSAVKKLEFLLSWIQEFGVQLLELEPILQVEFCEMSSLLAAHKNTETKLGELREKMNRKTGHKLIEEVVPSGD</sequence>
<protein>
    <recommendedName>
        <fullName evidence="2">HIT-type domain-containing protein</fullName>
    </recommendedName>
</protein>
<dbReference type="Gene3D" id="3.30.60.190">
    <property type="match status" value="1"/>
</dbReference>
<keyword evidence="1" id="KW-0863">Zinc-finger</keyword>
<comment type="caution">
    <text evidence="3">The sequence shown here is derived from an EMBL/GenBank/DDBJ whole genome shotgun (WGS) entry which is preliminary data.</text>
</comment>
<reference evidence="3" key="1">
    <citation type="journal article" date="2023" name="Mol. Biol. Evol.">
        <title>Third-Generation Sequencing Reveals the Adaptive Role of the Epigenome in Three Deep-Sea Polychaetes.</title>
        <authorList>
            <person name="Perez M."/>
            <person name="Aroh O."/>
            <person name="Sun Y."/>
            <person name="Lan Y."/>
            <person name="Juniper S.K."/>
            <person name="Young C.R."/>
            <person name="Angers B."/>
            <person name="Qian P.Y."/>
        </authorList>
    </citation>
    <scope>NUCLEOTIDE SEQUENCE</scope>
    <source>
        <strain evidence="3">P08H-3</strain>
    </source>
</reference>
<dbReference type="AlphaFoldDB" id="A0AAD9MW34"/>
<evidence type="ECO:0000313" key="4">
    <source>
        <dbReference type="Proteomes" id="UP001208570"/>
    </source>
</evidence>
<evidence type="ECO:0000259" key="2">
    <source>
        <dbReference type="PROSITE" id="PS51083"/>
    </source>
</evidence>
<dbReference type="InterPro" id="IPR007529">
    <property type="entry name" value="Znf_HIT"/>
</dbReference>
<dbReference type="EMBL" id="JAODUP010000530">
    <property type="protein sequence ID" value="KAK2147892.1"/>
    <property type="molecule type" value="Genomic_DNA"/>
</dbReference>
<accession>A0AAD9MW34</accession>
<gene>
    <name evidence="3" type="ORF">LSH36_530g01020</name>
</gene>
<dbReference type="SUPFAM" id="SSF144232">
    <property type="entry name" value="HIT/MYND zinc finger-like"/>
    <property type="match status" value="1"/>
</dbReference>
<dbReference type="GO" id="GO:0008270">
    <property type="term" value="F:zinc ion binding"/>
    <property type="evidence" value="ECO:0007669"/>
    <property type="project" value="UniProtKB-UniRule"/>
</dbReference>
<feature type="non-terminal residue" evidence="3">
    <location>
        <position position="1"/>
    </location>
</feature>
<dbReference type="InterPro" id="IPR039646">
    <property type="entry name" value="ZNHIT2"/>
</dbReference>
<dbReference type="Proteomes" id="UP001208570">
    <property type="component" value="Unassembled WGS sequence"/>
</dbReference>
<evidence type="ECO:0000313" key="3">
    <source>
        <dbReference type="EMBL" id="KAK2147892.1"/>
    </source>
</evidence>
<keyword evidence="1" id="KW-0862">Zinc</keyword>
<feature type="domain" description="HIT-type" evidence="2">
    <location>
        <begin position="37"/>
        <end position="70"/>
    </location>
</feature>
<keyword evidence="1" id="KW-0479">Metal-binding</keyword>
<evidence type="ECO:0000256" key="1">
    <source>
        <dbReference type="PROSITE-ProRule" id="PRU00453"/>
    </source>
</evidence>
<name>A0AAD9MW34_9ANNE</name>
<proteinExistence type="predicted"/>
<dbReference type="PANTHER" id="PTHR15555">
    <property type="entry name" value="ZINC FINGER HIT DOMAIN CONTAINING PROTEIN 2 PROTEIN FON -RELATED"/>
    <property type="match status" value="1"/>
</dbReference>